<evidence type="ECO:0000313" key="9">
    <source>
        <dbReference type="Proteomes" id="UP001595613"/>
    </source>
</evidence>
<dbReference type="PANTHER" id="PTHR43539">
    <property type="entry name" value="FLAVIN-BINDING MONOOXYGENASE-LIKE PROTEIN (AFU_ORTHOLOGUE AFUA_4G09220)"/>
    <property type="match status" value="1"/>
</dbReference>
<evidence type="ECO:0000256" key="7">
    <source>
        <dbReference type="ARBA" id="ARBA00023002"/>
    </source>
</evidence>
<dbReference type="RefSeq" id="WP_380097461.1">
    <property type="nucleotide sequence ID" value="NZ_JBHRYD010000010.1"/>
</dbReference>
<dbReference type="InterPro" id="IPR050982">
    <property type="entry name" value="Auxin_biosynth/cation_transpt"/>
</dbReference>
<protein>
    <submittedName>
        <fullName evidence="8">NAD(P)-binding domain-containing protein</fullName>
    </submittedName>
</protein>
<dbReference type="PANTHER" id="PTHR43539:SF91">
    <property type="entry name" value="FAD-DEPENDENT URATE HYDROXYLASE"/>
    <property type="match status" value="1"/>
</dbReference>
<keyword evidence="5" id="KW-0274">FAD</keyword>
<evidence type="ECO:0000256" key="2">
    <source>
        <dbReference type="ARBA" id="ARBA00004924"/>
    </source>
</evidence>
<proteinExistence type="inferred from homology"/>
<dbReference type="Pfam" id="PF13434">
    <property type="entry name" value="Lys_Orn_oxgnase"/>
    <property type="match status" value="1"/>
</dbReference>
<comment type="similarity">
    <text evidence="3">Belongs to the lysine N(6)-hydroxylase/L-ornithine N(5)-oxygenase family.</text>
</comment>
<name>A0ABV7X204_9HYPH</name>
<dbReference type="EMBL" id="JBHRYD010000010">
    <property type="protein sequence ID" value="MFC3705597.1"/>
    <property type="molecule type" value="Genomic_DNA"/>
</dbReference>
<evidence type="ECO:0000256" key="3">
    <source>
        <dbReference type="ARBA" id="ARBA00007588"/>
    </source>
</evidence>
<keyword evidence="9" id="KW-1185">Reference proteome</keyword>
<reference evidence="9" key="1">
    <citation type="journal article" date="2019" name="Int. J. Syst. Evol. Microbiol.">
        <title>The Global Catalogue of Microorganisms (GCM) 10K type strain sequencing project: providing services to taxonomists for standard genome sequencing and annotation.</title>
        <authorList>
            <consortium name="The Broad Institute Genomics Platform"/>
            <consortium name="The Broad Institute Genome Sequencing Center for Infectious Disease"/>
            <person name="Wu L."/>
            <person name="Ma J."/>
        </authorList>
    </citation>
    <scope>NUCLEOTIDE SEQUENCE [LARGE SCALE GENOMIC DNA]</scope>
    <source>
        <strain evidence="9">KCTC 42281</strain>
    </source>
</reference>
<dbReference type="InterPro" id="IPR025700">
    <property type="entry name" value="Lys/Orn_oxygenase"/>
</dbReference>
<sequence>MTYALPQSLAELEARLAQDLLWLNRPARPWVEARHADGAEVLDVAVVGAGLNGLIALAALGMHGIYRVRAFDRAPAGREGPWVTYARMDTLRTAKELPGLALGMPALTFRAWYEARFGRAAFEAMGLIPTAQWMDYLVWYRKVLGLDVVNEADVTAVAHRDDGLFELTYRRGDANHVAFARRLVIASGLDGLGAPVVPAVAQRIDPRYRAHGAEVIDMRALQGRRVAVVGSGSSAMDNAASALEAGAARVDIFVRRETLAKIDKLAGIGGLGTRHGYFDLPDADKWEIMSEAAKATTPPPRHSVLRVSAWPNAHFHLSSPVLDLVERGGAIELVTPKGRYCADFIIFATGFGIDFSQRPEFSAITERALLWGEAYRPPPDRANPALALSPYLGPAFEFTPRPGNPDHAWLSHAYCFSFPSLLSHGKINSGIPSVNEGAATLANGIARSLFREDRSALLEKFHAYAGSELTGDEWTDADAISPIQSIGSRS</sequence>
<evidence type="ECO:0000313" key="8">
    <source>
        <dbReference type="EMBL" id="MFC3705597.1"/>
    </source>
</evidence>
<evidence type="ECO:0000256" key="1">
    <source>
        <dbReference type="ARBA" id="ARBA00001974"/>
    </source>
</evidence>
<keyword evidence="6" id="KW-0521">NADP</keyword>
<keyword evidence="7" id="KW-0560">Oxidoreductase</keyword>
<comment type="cofactor">
    <cofactor evidence="1">
        <name>FAD</name>
        <dbReference type="ChEBI" id="CHEBI:57692"/>
    </cofactor>
</comment>
<dbReference type="Gene3D" id="3.50.50.60">
    <property type="entry name" value="FAD/NAD(P)-binding domain"/>
    <property type="match status" value="1"/>
</dbReference>
<evidence type="ECO:0000256" key="6">
    <source>
        <dbReference type="ARBA" id="ARBA00022857"/>
    </source>
</evidence>
<accession>A0ABV7X204</accession>
<comment type="caution">
    <text evidence="8">The sequence shown here is derived from an EMBL/GenBank/DDBJ whole genome shotgun (WGS) entry which is preliminary data.</text>
</comment>
<dbReference type="PRINTS" id="PR00411">
    <property type="entry name" value="PNDRDTASEI"/>
</dbReference>
<evidence type="ECO:0000256" key="5">
    <source>
        <dbReference type="ARBA" id="ARBA00022827"/>
    </source>
</evidence>
<evidence type="ECO:0000256" key="4">
    <source>
        <dbReference type="ARBA" id="ARBA00022630"/>
    </source>
</evidence>
<dbReference type="InterPro" id="IPR036188">
    <property type="entry name" value="FAD/NAD-bd_sf"/>
</dbReference>
<dbReference type="SUPFAM" id="SSF51905">
    <property type="entry name" value="FAD/NAD(P)-binding domain"/>
    <property type="match status" value="1"/>
</dbReference>
<dbReference type="Proteomes" id="UP001595613">
    <property type="component" value="Unassembled WGS sequence"/>
</dbReference>
<gene>
    <name evidence="8" type="ORF">ACFOOL_12605</name>
</gene>
<keyword evidence="4" id="KW-0285">Flavoprotein</keyword>
<organism evidence="8 9">
    <name type="scientific">Devosia honganensis</name>
    <dbReference type="NCBI Taxonomy" id="1610527"/>
    <lineage>
        <taxon>Bacteria</taxon>
        <taxon>Pseudomonadati</taxon>
        <taxon>Pseudomonadota</taxon>
        <taxon>Alphaproteobacteria</taxon>
        <taxon>Hyphomicrobiales</taxon>
        <taxon>Devosiaceae</taxon>
        <taxon>Devosia</taxon>
    </lineage>
</organism>
<comment type="pathway">
    <text evidence="2">Siderophore biosynthesis.</text>
</comment>